<evidence type="ECO:0000256" key="6">
    <source>
        <dbReference type="ARBA" id="ARBA00023277"/>
    </source>
</evidence>
<dbReference type="EMBL" id="CP017757">
    <property type="protein sequence ID" value="AVK72174.1"/>
    <property type="molecule type" value="Genomic_DNA"/>
</dbReference>
<dbReference type="InterPro" id="IPR014729">
    <property type="entry name" value="Rossmann-like_a/b/a_fold"/>
</dbReference>
<evidence type="ECO:0000259" key="9">
    <source>
        <dbReference type="PROSITE" id="PS50931"/>
    </source>
</evidence>
<evidence type="ECO:0000256" key="2">
    <source>
        <dbReference type="ARBA" id="ARBA00022679"/>
    </source>
</evidence>
<dbReference type="GO" id="GO:0005524">
    <property type="term" value="F:ATP binding"/>
    <property type="evidence" value="ECO:0007669"/>
    <property type="project" value="UniProtKB-KW"/>
</dbReference>
<dbReference type="SUPFAM" id="SSF52374">
    <property type="entry name" value="Nucleotidylyl transferase"/>
    <property type="match status" value="1"/>
</dbReference>
<dbReference type="PANTHER" id="PTHR43793:SF2">
    <property type="entry name" value="BIFUNCTIONAL PROTEIN HLDE"/>
    <property type="match status" value="1"/>
</dbReference>
<dbReference type="InterPro" id="IPR004821">
    <property type="entry name" value="Cyt_trans-like"/>
</dbReference>
<dbReference type="SUPFAM" id="SSF46785">
    <property type="entry name" value="Winged helix' DNA-binding domain"/>
    <property type="match status" value="1"/>
</dbReference>
<gene>
    <name evidence="10" type="ORF">BJN34_0010</name>
</gene>
<reference evidence="11" key="1">
    <citation type="submission" date="2017-02" db="EMBL/GenBank/DDBJ databases">
        <title>Complete genome sequence of Cupriavidus necator strain NH9, a 3-chlorobenzoate degrader.</title>
        <authorList>
            <person name="Moriuchi R."/>
            <person name="Dohra H."/>
            <person name="Ogawa N."/>
        </authorList>
    </citation>
    <scope>NUCLEOTIDE SEQUENCE [LARGE SCALE GENOMIC DNA]</scope>
    <source>
        <strain evidence="11">NH9</strain>
    </source>
</reference>
<evidence type="ECO:0000256" key="1">
    <source>
        <dbReference type="ARBA" id="ARBA00012519"/>
    </source>
</evidence>
<dbReference type="Gene3D" id="3.40.50.620">
    <property type="entry name" value="HUPs"/>
    <property type="match status" value="1"/>
</dbReference>
<dbReference type="GO" id="GO:0005975">
    <property type="term" value="P:carbohydrate metabolic process"/>
    <property type="evidence" value="ECO:0007669"/>
    <property type="project" value="InterPro"/>
</dbReference>
<dbReference type="GO" id="GO:0016779">
    <property type="term" value="F:nucleotidyltransferase activity"/>
    <property type="evidence" value="ECO:0007669"/>
    <property type="project" value="UniProtKB-KW"/>
</dbReference>
<dbReference type="PANTHER" id="PTHR43793">
    <property type="entry name" value="FAD SYNTHASE"/>
    <property type="match status" value="1"/>
</dbReference>
<evidence type="ECO:0000256" key="7">
    <source>
        <dbReference type="ARBA" id="ARBA00047428"/>
    </source>
</evidence>
<evidence type="ECO:0000256" key="4">
    <source>
        <dbReference type="ARBA" id="ARBA00022741"/>
    </source>
</evidence>
<dbReference type="Pfam" id="PF01467">
    <property type="entry name" value="CTP_transf_like"/>
    <property type="match status" value="1"/>
</dbReference>
<dbReference type="EC" id="2.7.7.70" evidence="1"/>
<comment type="catalytic activity">
    <reaction evidence="7">
        <text>D-glycero-beta-D-manno-heptose 1-phosphate + ATP + H(+) = ADP-D-glycero-beta-D-manno-heptose + diphosphate</text>
        <dbReference type="Rhea" id="RHEA:27465"/>
        <dbReference type="ChEBI" id="CHEBI:15378"/>
        <dbReference type="ChEBI" id="CHEBI:30616"/>
        <dbReference type="ChEBI" id="CHEBI:33019"/>
        <dbReference type="ChEBI" id="CHEBI:59967"/>
        <dbReference type="ChEBI" id="CHEBI:61593"/>
        <dbReference type="EC" id="2.7.7.70"/>
    </reaction>
</comment>
<dbReference type="InterPro" id="IPR011914">
    <property type="entry name" value="RfaE_dom_II"/>
</dbReference>
<evidence type="ECO:0000256" key="5">
    <source>
        <dbReference type="ARBA" id="ARBA00022840"/>
    </source>
</evidence>
<organism evidence="10 11">
    <name type="scientific">Cupriavidus necator</name>
    <name type="common">Alcaligenes eutrophus</name>
    <name type="synonym">Ralstonia eutropha</name>
    <dbReference type="NCBI Taxonomy" id="106590"/>
    <lineage>
        <taxon>Bacteria</taxon>
        <taxon>Pseudomonadati</taxon>
        <taxon>Pseudomonadota</taxon>
        <taxon>Betaproteobacteria</taxon>
        <taxon>Burkholderiales</taxon>
        <taxon>Burkholderiaceae</taxon>
        <taxon>Cupriavidus</taxon>
    </lineage>
</organism>
<dbReference type="Proteomes" id="UP000189627">
    <property type="component" value="Chromosome 1"/>
</dbReference>
<dbReference type="OrthoDB" id="9795543at2"/>
<feature type="domain" description="HTH lysR-type" evidence="9">
    <location>
        <begin position="8"/>
        <end position="53"/>
    </location>
</feature>
<sequence length="318" mass="34296">MGVGMRHIDFKALSVFVQVMRYGSISAAAQALGMRQPTVAYAIRKLRDVAGDERGLCDGRTRGLSGVGQRAPALPGRQCPGRPGRRRTAGAAGRLARHCHRIGAAAGPRHGRRGRQRRGRRAVRGGLARCKNGYHSGKHAGSATGPASTFRCRPMSVPAFESKLTLPDNPAALAARIAALPRPLVFTNGVFDILHRGHATYLAQARALGASMVVGVNSDASVKMLGKGDDRPLNHESDRMALLAALESVDLVAMFREQTPVELIRLVRPDIYVKGGDYDIDTLEETRLVRSWGGQAYAIPFQHDRSTTKLLSKVRQGG</sequence>
<dbReference type="GO" id="GO:0003700">
    <property type="term" value="F:DNA-binding transcription factor activity"/>
    <property type="evidence" value="ECO:0007669"/>
    <property type="project" value="InterPro"/>
</dbReference>
<keyword evidence="6" id="KW-0119">Carbohydrate metabolism</keyword>
<dbReference type="Gene3D" id="1.10.10.10">
    <property type="entry name" value="Winged helix-like DNA-binding domain superfamily/Winged helix DNA-binding domain"/>
    <property type="match status" value="1"/>
</dbReference>
<evidence type="ECO:0000256" key="8">
    <source>
        <dbReference type="SAM" id="MobiDB-lite"/>
    </source>
</evidence>
<dbReference type="KEGG" id="cuh:BJN34_0010"/>
<evidence type="ECO:0000256" key="3">
    <source>
        <dbReference type="ARBA" id="ARBA00022695"/>
    </source>
</evidence>
<keyword evidence="2 10" id="KW-0808">Transferase</keyword>
<dbReference type="InterPro" id="IPR000847">
    <property type="entry name" value="LysR_HTH_N"/>
</dbReference>
<keyword evidence="3 10" id="KW-0548">Nucleotidyltransferase</keyword>
<dbReference type="Pfam" id="PF00126">
    <property type="entry name" value="HTH_1"/>
    <property type="match status" value="1"/>
</dbReference>
<dbReference type="InterPro" id="IPR036390">
    <property type="entry name" value="WH_DNA-bd_sf"/>
</dbReference>
<dbReference type="PROSITE" id="PS50931">
    <property type="entry name" value="HTH_LYSR"/>
    <property type="match status" value="1"/>
</dbReference>
<evidence type="ECO:0000313" key="10">
    <source>
        <dbReference type="EMBL" id="AVK72174.1"/>
    </source>
</evidence>
<accession>A0A2P1DUW1</accession>
<keyword evidence="4" id="KW-0547">Nucleotide-binding</keyword>
<name>A0A2P1DUW1_CUPNE</name>
<feature type="region of interest" description="Disordered" evidence="8">
    <location>
        <begin position="105"/>
        <end position="148"/>
    </location>
</feature>
<proteinExistence type="predicted"/>
<dbReference type="AlphaFoldDB" id="A0A2P1DUW1"/>
<dbReference type="NCBIfam" id="TIGR02199">
    <property type="entry name" value="rfaE_dom_II"/>
    <property type="match status" value="1"/>
</dbReference>
<protein>
    <recommendedName>
        <fullName evidence="1">D-glycero-beta-D-manno-heptose 1-phosphate adenylyltransferase</fullName>
        <ecNumber evidence="1">2.7.7.70</ecNumber>
    </recommendedName>
</protein>
<feature type="region of interest" description="Disordered" evidence="8">
    <location>
        <begin position="61"/>
        <end position="88"/>
    </location>
</feature>
<dbReference type="InterPro" id="IPR050385">
    <property type="entry name" value="Archaeal_FAD_synthase"/>
</dbReference>
<evidence type="ECO:0000313" key="11">
    <source>
        <dbReference type="Proteomes" id="UP000189627"/>
    </source>
</evidence>
<dbReference type="GO" id="GO:0016773">
    <property type="term" value="F:phosphotransferase activity, alcohol group as acceptor"/>
    <property type="evidence" value="ECO:0007669"/>
    <property type="project" value="InterPro"/>
</dbReference>
<dbReference type="NCBIfam" id="TIGR00125">
    <property type="entry name" value="cyt_tran_rel"/>
    <property type="match status" value="1"/>
</dbReference>
<keyword evidence="5" id="KW-0067">ATP-binding</keyword>
<feature type="compositionally biased region" description="Basic residues" evidence="8">
    <location>
        <begin position="109"/>
        <end position="123"/>
    </location>
</feature>
<dbReference type="InterPro" id="IPR036388">
    <property type="entry name" value="WH-like_DNA-bd_sf"/>
</dbReference>